<organism evidence="1 2">
    <name type="scientific">Pseudomonas phage vB_Pae-SS2019XI</name>
    <dbReference type="NCBI Taxonomy" id="2660688"/>
    <lineage>
        <taxon>Viruses</taxon>
        <taxon>Duplodnaviria</taxon>
        <taxon>Heunggongvirae</taxon>
        <taxon>Uroviricota</taxon>
        <taxon>Caudoviricetes</taxon>
        <taxon>Casjensviridae</taxon>
        <taxon>Maxdohrnvirus</taxon>
        <taxon>Maxdohrnvirus SS2019XI</taxon>
    </lineage>
</organism>
<keyword evidence="2" id="KW-1185">Reference proteome</keyword>
<dbReference type="Proteomes" id="UP000502584">
    <property type="component" value="Segment"/>
</dbReference>
<protein>
    <submittedName>
        <fullName evidence="1">Uncharacterized protein</fullName>
    </submittedName>
</protein>
<gene>
    <name evidence="1" type="ORF">vBPaeSS2019XI_052</name>
</gene>
<proteinExistence type="predicted"/>
<sequence length="180" mass="19812">MEFKHMHLKVLLDHLEYDTSALSEETAIAQLRAAGLLNWKGLAKDVPSPRGKTVINLAVGQAIHALIQPLVEGAVNEGGLPVRRLRRRRVIGEGLGVVEEETDIEVYDPSTAPTAKPGETWMVSIGGEPRLRRRMVIGIGSEVIVLGRKASKQATSYDREHYLPESVRFVQQVGVRTESA</sequence>
<name>A0A6G6XGR1_9CAUD</name>
<accession>A0A6G6XGR1</accession>
<evidence type="ECO:0000313" key="1">
    <source>
        <dbReference type="EMBL" id="QIG56930.1"/>
    </source>
</evidence>
<evidence type="ECO:0000313" key="2">
    <source>
        <dbReference type="Proteomes" id="UP000502584"/>
    </source>
</evidence>
<dbReference type="EMBL" id="MN536026">
    <property type="protein sequence ID" value="QIG56930.1"/>
    <property type="molecule type" value="Genomic_DNA"/>
</dbReference>
<reference evidence="1 2" key="1">
    <citation type="submission" date="2019-10" db="EMBL/GenBank/DDBJ databases">
        <title>Genome of the temperate Pseudomonas aerugionosa phage vB_Pae-SS2019XI.</title>
        <authorList>
            <person name="Hammerl J.A."/>
            <person name="Jaeckel C."/>
            <person name="Schnehle S."/>
            <person name="Schmoger S."/>
        </authorList>
    </citation>
    <scope>NUCLEOTIDE SEQUENCE [LARGE SCALE GENOMIC DNA]</scope>
</reference>